<accession>A0A9W6D2U2</accession>
<dbReference type="InterPro" id="IPR014717">
    <property type="entry name" value="Transl_elong_EF1B/ribsomal_bS6"/>
</dbReference>
<dbReference type="GO" id="GO:0043683">
    <property type="term" value="P:type IV pilus assembly"/>
    <property type="evidence" value="ECO:0007669"/>
    <property type="project" value="InterPro"/>
</dbReference>
<proteinExistence type="predicted"/>
<organism evidence="3 4">
    <name type="scientific">Desulforhabdus amnigena</name>
    <dbReference type="NCBI Taxonomy" id="40218"/>
    <lineage>
        <taxon>Bacteria</taxon>
        <taxon>Pseudomonadati</taxon>
        <taxon>Thermodesulfobacteriota</taxon>
        <taxon>Syntrophobacteria</taxon>
        <taxon>Syntrophobacterales</taxon>
        <taxon>Syntrophobacteraceae</taxon>
        <taxon>Desulforhabdus</taxon>
    </lineage>
</organism>
<dbReference type="PANTHER" id="PTHR39555:SF1">
    <property type="entry name" value="TYPE IV PILUS INNER MEMBRANE COMPONENT PILO"/>
    <property type="match status" value="1"/>
</dbReference>
<dbReference type="Proteomes" id="UP001144372">
    <property type="component" value="Unassembled WGS sequence"/>
</dbReference>
<comment type="caution">
    <text evidence="3">The sequence shown here is derived from an EMBL/GenBank/DDBJ whole genome shotgun (WGS) entry which is preliminary data.</text>
</comment>
<dbReference type="EMBL" id="BSDR01000001">
    <property type="protein sequence ID" value="GLI33192.1"/>
    <property type="molecule type" value="Genomic_DNA"/>
</dbReference>
<feature type="transmembrane region" description="Helical" evidence="2">
    <location>
        <begin position="22"/>
        <end position="41"/>
    </location>
</feature>
<dbReference type="AlphaFoldDB" id="A0A9W6D2U2"/>
<feature type="coiled-coil region" evidence="1">
    <location>
        <begin position="41"/>
        <end position="92"/>
    </location>
</feature>
<evidence type="ECO:0000313" key="4">
    <source>
        <dbReference type="Proteomes" id="UP001144372"/>
    </source>
</evidence>
<reference evidence="3" key="1">
    <citation type="submission" date="2022-12" db="EMBL/GenBank/DDBJ databases">
        <title>Reference genome sequencing for broad-spectrum identification of bacterial and archaeal isolates by mass spectrometry.</title>
        <authorList>
            <person name="Sekiguchi Y."/>
            <person name="Tourlousse D.M."/>
        </authorList>
    </citation>
    <scope>NUCLEOTIDE SEQUENCE</scope>
    <source>
        <strain evidence="3">ASRB1</strain>
    </source>
</reference>
<keyword evidence="2" id="KW-0812">Transmembrane</keyword>
<sequence>MQFLEHATVNEKISSLTLVQKILLFAGTFIVLTGGFYFLVYKEQLETVQRLESSISGLENRLATLKKAAQQVEILEKQLAESEENFSQLLALLPDQKEIPALLDSVSELGAQVGLENILFQPQAEQPREFYAAIPIRLDLLGTYHEVGSFFDKVSKLNRILKVQNVSMTRQKPSSVLKVDCTIETYRFVDTPLQGDGVAKQAGKK</sequence>
<gene>
    <name evidence="3" type="primary">pilO</name>
    <name evidence="3" type="ORF">DAMNIGENAA_06250</name>
</gene>
<evidence type="ECO:0000256" key="1">
    <source>
        <dbReference type="SAM" id="Coils"/>
    </source>
</evidence>
<name>A0A9W6D2U2_9BACT</name>
<keyword evidence="1" id="KW-0175">Coiled coil</keyword>
<dbReference type="PANTHER" id="PTHR39555">
    <property type="entry name" value="FIMBRIAL ASSEMBLY PROTEIN PILO-LIKE PROTEIN-RELATED"/>
    <property type="match status" value="1"/>
</dbReference>
<keyword evidence="4" id="KW-1185">Reference proteome</keyword>
<keyword evidence="2" id="KW-1133">Transmembrane helix</keyword>
<protein>
    <submittedName>
        <fullName evidence="3">Pilus assembly protein PilO</fullName>
    </submittedName>
</protein>
<dbReference type="GO" id="GO:0043107">
    <property type="term" value="P:type IV pilus-dependent motility"/>
    <property type="evidence" value="ECO:0007669"/>
    <property type="project" value="InterPro"/>
</dbReference>
<evidence type="ECO:0000256" key="2">
    <source>
        <dbReference type="SAM" id="Phobius"/>
    </source>
</evidence>
<keyword evidence="2" id="KW-0472">Membrane</keyword>
<dbReference type="Pfam" id="PF04350">
    <property type="entry name" value="PilO"/>
    <property type="match status" value="1"/>
</dbReference>
<dbReference type="InterPro" id="IPR007445">
    <property type="entry name" value="PilO"/>
</dbReference>
<evidence type="ECO:0000313" key="3">
    <source>
        <dbReference type="EMBL" id="GLI33192.1"/>
    </source>
</evidence>
<dbReference type="Gene3D" id="3.30.70.60">
    <property type="match status" value="1"/>
</dbReference>